<evidence type="ECO:0000313" key="1">
    <source>
        <dbReference type="EMBL" id="KAI4863659.1"/>
    </source>
</evidence>
<comment type="caution">
    <text evidence="1">The sequence shown here is derived from an EMBL/GenBank/DDBJ whole genome shotgun (WGS) entry which is preliminary data.</text>
</comment>
<reference evidence="1 2" key="1">
    <citation type="journal article" date="2022" name="New Phytol.">
        <title>Ecological generalism drives hyperdiversity of secondary metabolite gene clusters in xylarialean endophytes.</title>
        <authorList>
            <person name="Franco M.E.E."/>
            <person name="Wisecaver J.H."/>
            <person name="Arnold A.E."/>
            <person name="Ju Y.M."/>
            <person name="Slot J.C."/>
            <person name="Ahrendt S."/>
            <person name="Moore L.P."/>
            <person name="Eastman K.E."/>
            <person name="Scott K."/>
            <person name="Konkel Z."/>
            <person name="Mondo S.J."/>
            <person name="Kuo A."/>
            <person name="Hayes R.D."/>
            <person name="Haridas S."/>
            <person name="Andreopoulos B."/>
            <person name="Riley R."/>
            <person name="LaButti K."/>
            <person name="Pangilinan J."/>
            <person name="Lipzen A."/>
            <person name="Amirebrahimi M."/>
            <person name="Yan J."/>
            <person name="Adam C."/>
            <person name="Keymanesh K."/>
            <person name="Ng V."/>
            <person name="Louie K."/>
            <person name="Northen T."/>
            <person name="Drula E."/>
            <person name="Henrissat B."/>
            <person name="Hsieh H.M."/>
            <person name="Youens-Clark K."/>
            <person name="Lutzoni F."/>
            <person name="Miadlikowska J."/>
            <person name="Eastwood D.C."/>
            <person name="Hamelin R.C."/>
            <person name="Grigoriev I.V."/>
            <person name="U'Ren J.M."/>
        </authorList>
    </citation>
    <scope>NUCLEOTIDE SEQUENCE [LARGE SCALE GENOMIC DNA]</scope>
    <source>
        <strain evidence="1 2">CBS 119005</strain>
    </source>
</reference>
<dbReference type="EMBL" id="MU393500">
    <property type="protein sequence ID" value="KAI4863659.1"/>
    <property type="molecule type" value="Genomic_DNA"/>
</dbReference>
<dbReference type="Proteomes" id="UP001497700">
    <property type="component" value="Unassembled WGS sequence"/>
</dbReference>
<keyword evidence="2" id="KW-1185">Reference proteome</keyword>
<name>A0ACB9YWC8_9PEZI</name>
<proteinExistence type="predicted"/>
<organism evidence="1 2">
    <name type="scientific">Hypoxylon rubiginosum</name>
    <dbReference type="NCBI Taxonomy" id="110542"/>
    <lineage>
        <taxon>Eukaryota</taxon>
        <taxon>Fungi</taxon>
        <taxon>Dikarya</taxon>
        <taxon>Ascomycota</taxon>
        <taxon>Pezizomycotina</taxon>
        <taxon>Sordariomycetes</taxon>
        <taxon>Xylariomycetidae</taxon>
        <taxon>Xylariales</taxon>
        <taxon>Hypoxylaceae</taxon>
        <taxon>Hypoxylon</taxon>
    </lineage>
</organism>
<gene>
    <name evidence="1" type="ORF">F4820DRAFT_368415</name>
</gene>
<protein>
    <submittedName>
        <fullName evidence="1">Uncharacterized protein</fullName>
    </submittedName>
</protein>
<accession>A0ACB9YWC8</accession>
<sequence length="1117" mass="128260">MARLDLNVLPSEETQESAEEFVRRLGDNGLENINEEMREMMSRGLKADYEELYGRPGHFLHELLQNADDVEYDNPDPEPTFSITTQAPFDFVRFDCNETGFTRKNVHSICRSRMSSKSSEATGEKGIGFKSVFSVAETASIASGPYRFKLNKSEEFGVICPTVWEAPSDIIIKKTGSTLVLEIDKTENAREEVRKLIRHFDPDTMLFLRKLKRVEIKAYQYLEPDIFRREELPNGDGTTHIMIQENGSYRSCFKAFESLVSNLPPRRKYPEVRESKVKLAFPVDAKFEHAIDPLNNQQVYTFLPIKKYGLGFTIQAEFVLTSNREDILPYVEWNDALLEAIPRIFTDAIKVLNQTSLRFSWPVFLSITEPTGFFETVQKKIIARLGEEEILQVEDETKPLAVPGTVMIVPDEFKFQGLPLIRSRAALSRYLSHKYSESCIPHLKYAMKIEVMDIERFLEDLKEYVNDESCSSGTLGDDDKYVPFKAQSTEWHSCVASILEKYIWHPIVKAMKVIPLSDGKTWTAATPENKGSIFFQSQEDPKHDALDGINVQFVHPDIMSAKEEQRYKLFEALGVEKFDASKLCKLVEAAHKNDNDTFASTLGEESLVKTLISHALFFFRSNHIPFVDLWVATEAGKTSRASTTYFRDIGREIQGWRCPVLHQDYYTCVRDEQQMSRWRNWLDTELGIRKHPRLVDAFPRLASSILSSFDIAEEMESILNDAVNWKPYDILKLLQRYWDTGHWANYSQWLKESSDVRWSSASISKVQERISKLQVNCSGSEGRVIHSLKGAILPSIGLQNLYEGSPLFILDVQGDGVNSAERVEGGNWYFLKHLGVKLNLDLDDCIACLKTLRDNVDPGRQETVAHVRFLYDRISRICQDDTEYDKRIKGIFNSEELIYIPQYSTIYGILRLINATWVSAPNCVWKGAKYAKLKNYNVISHHHGRNERLFLEVVRVQRTIEISDILSEIESNADAYGPSDVYGILRELSEFIKENPIASNETNRRPGSRFRSVLSRHKIFPISQPGFTPITNHTCAPTSQWFIPDHQSFRNLFSEKIPLMAFDSMALSDISHLLQYLDCNQRRLSSQARAYPTNPDEVRIAKNYSARFRDKAKYIQS</sequence>
<evidence type="ECO:0000313" key="2">
    <source>
        <dbReference type="Proteomes" id="UP001497700"/>
    </source>
</evidence>